<accession>A0AAU9QWF7</accession>
<evidence type="ECO:0000313" key="2">
    <source>
        <dbReference type="Proteomes" id="UP001295462"/>
    </source>
</evidence>
<comment type="caution">
    <text evidence="1">The sequence shown here is derived from an EMBL/GenBank/DDBJ whole genome shotgun (WGS) entry which is preliminary data.</text>
</comment>
<gene>
    <name evidence="1" type="ORF">THF1A12_70214</name>
</gene>
<reference evidence="1" key="1">
    <citation type="submission" date="2022-01" db="EMBL/GenBank/DDBJ databases">
        <authorList>
            <person name="Lagorce A."/>
        </authorList>
    </citation>
    <scope>NUCLEOTIDE SEQUENCE</scope>
    <source>
        <strain evidence="1">Th15_F1_A12</strain>
    </source>
</reference>
<proteinExistence type="predicted"/>
<name>A0AAU9QWF7_9VIBR</name>
<dbReference type="AlphaFoldDB" id="A0AAU9QWF7"/>
<protein>
    <submittedName>
        <fullName evidence="1">Uncharacterized protein</fullName>
    </submittedName>
</protein>
<sequence length="73" mass="8550">MRTSEVYPSFFNKGATQAFIWADKKLCPVKIFYISLKVILTFQCSITKVDRIRFMGYSFLQQSKSFILIPKMV</sequence>
<organism evidence="1 2">
    <name type="scientific">Vibrio jasicida</name>
    <dbReference type="NCBI Taxonomy" id="766224"/>
    <lineage>
        <taxon>Bacteria</taxon>
        <taxon>Pseudomonadati</taxon>
        <taxon>Pseudomonadota</taxon>
        <taxon>Gammaproteobacteria</taxon>
        <taxon>Vibrionales</taxon>
        <taxon>Vibrionaceae</taxon>
        <taxon>Vibrio</taxon>
    </lineage>
</organism>
<evidence type="ECO:0000313" key="1">
    <source>
        <dbReference type="EMBL" id="CAH1603495.1"/>
    </source>
</evidence>
<dbReference type="Proteomes" id="UP001295462">
    <property type="component" value="Unassembled WGS sequence"/>
</dbReference>
<dbReference type="EMBL" id="CAKMUD010000127">
    <property type="protein sequence ID" value="CAH1603495.1"/>
    <property type="molecule type" value="Genomic_DNA"/>
</dbReference>